<dbReference type="GO" id="GO:0016740">
    <property type="term" value="F:transferase activity"/>
    <property type="evidence" value="ECO:0007669"/>
    <property type="project" value="UniProtKB-KW"/>
</dbReference>
<proteinExistence type="predicted"/>
<protein>
    <submittedName>
        <fullName evidence="2">Aminoglycoside phosphotransferase family protein</fullName>
        <ecNumber evidence="2">2.7.1.-</ecNumber>
    </submittedName>
</protein>
<keyword evidence="2" id="KW-0808">Transferase</keyword>
<evidence type="ECO:0000259" key="1">
    <source>
        <dbReference type="Pfam" id="PF01636"/>
    </source>
</evidence>
<dbReference type="Proteomes" id="UP001597362">
    <property type="component" value="Unassembled WGS sequence"/>
</dbReference>
<keyword evidence="3" id="KW-1185">Reference proteome</keyword>
<feature type="domain" description="Aminoglycoside phosphotransferase" evidence="1">
    <location>
        <begin position="16"/>
        <end position="223"/>
    </location>
</feature>
<dbReference type="Pfam" id="PF01636">
    <property type="entry name" value="APH"/>
    <property type="match status" value="1"/>
</dbReference>
<evidence type="ECO:0000313" key="3">
    <source>
        <dbReference type="Proteomes" id="UP001597362"/>
    </source>
</evidence>
<dbReference type="PANTHER" id="PTHR41283">
    <property type="entry name" value="AMINOGLYCOSIDE PHOSPHOTRANSFERASE"/>
    <property type="match status" value="1"/>
</dbReference>
<sequence length="239" mass="27629">MKEIVDIMDDKTFVKVEQIDKGWSNDKKYYIETIDGRKLLLRVANISEYSRKKVEFELMQQVVTLGVAMSEPLDFGICHNGESVYSLFTWCDGEDAEVVIPHLSETEQYVLGVRSGEILREIHSIPAPKEQEEWSSSFNRKTNNKIEKYNACGISFDGDDKIISYIESNRHLLRGRPQCFQHGDYHTGNMVISSDNALSIIDFNRLDYGDPWEEFNRIVWSAASSYSDLVFRKFSHAIY</sequence>
<organism evidence="2 3">
    <name type="scientific">Paenibacillus yanchengensis</name>
    <dbReference type="NCBI Taxonomy" id="2035833"/>
    <lineage>
        <taxon>Bacteria</taxon>
        <taxon>Bacillati</taxon>
        <taxon>Bacillota</taxon>
        <taxon>Bacilli</taxon>
        <taxon>Bacillales</taxon>
        <taxon>Paenibacillaceae</taxon>
        <taxon>Paenibacillus</taxon>
    </lineage>
</organism>
<dbReference type="RefSeq" id="WP_377770517.1">
    <property type="nucleotide sequence ID" value="NZ_JBHUHO010000017.1"/>
</dbReference>
<dbReference type="InterPro" id="IPR002575">
    <property type="entry name" value="Aminoglycoside_PTrfase"/>
</dbReference>
<comment type="caution">
    <text evidence="2">The sequence shown here is derived from an EMBL/GenBank/DDBJ whole genome shotgun (WGS) entry which is preliminary data.</text>
</comment>
<dbReference type="EMBL" id="JBHUHO010000017">
    <property type="protein sequence ID" value="MFD2115396.1"/>
    <property type="molecule type" value="Genomic_DNA"/>
</dbReference>
<dbReference type="InterPro" id="IPR011009">
    <property type="entry name" value="Kinase-like_dom_sf"/>
</dbReference>
<gene>
    <name evidence="2" type="ORF">ACFSJH_06565</name>
</gene>
<dbReference type="Gene3D" id="3.90.1200.10">
    <property type="match status" value="1"/>
</dbReference>
<accession>A0ABW4YI78</accession>
<dbReference type="EC" id="2.7.1.-" evidence="2"/>
<dbReference type="SUPFAM" id="SSF56112">
    <property type="entry name" value="Protein kinase-like (PK-like)"/>
    <property type="match status" value="1"/>
</dbReference>
<reference evidence="3" key="1">
    <citation type="journal article" date="2019" name="Int. J. Syst. Evol. Microbiol.">
        <title>The Global Catalogue of Microorganisms (GCM) 10K type strain sequencing project: providing services to taxonomists for standard genome sequencing and annotation.</title>
        <authorList>
            <consortium name="The Broad Institute Genomics Platform"/>
            <consortium name="The Broad Institute Genome Sequencing Center for Infectious Disease"/>
            <person name="Wu L."/>
            <person name="Ma J."/>
        </authorList>
    </citation>
    <scope>NUCLEOTIDE SEQUENCE [LARGE SCALE GENOMIC DNA]</scope>
    <source>
        <strain evidence="3">GH52</strain>
    </source>
</reference>
<evidence type="ECO:0000313" key="2">
    <source>
        <dbReference type="EMBL" id="MFD2115396.1"/>
    </source>
</evidence>
<dbReference type="PANTHER" id="PTHR41283:SF1">
    <property type="entry name" value="AMINOGLYCOSIDE PHOSPHOTRANSFERASE DOMAIN-CONTAINING PROTEIN"/>
    <property type="match status" value="1"/>
</dbReference>
<name>A0ABW4YI78_9BACL</name>